<reference evidence="1" key="1">
    <citation type="submission" date="2022-11" db="UniProtKB">
        <authorList>
            <consortium name="EnsemblMetazoa"/>
        </authorList>
    </citation>
    <scope>IDENTIFICATION</scope>
</reference>
<evidence type="ECO:0000313" key="2">
    <source>
        <dbReference type="Proteomes" id="UP000887567"/>
    </source>
</evidence>
<dbReference type="KEGG" id="epa:114575265"/>
<name>A0A913YKF0_EXADI</name>
<dbReference type="RefSeq" id="XP_028515584.1">
    <property type="nucleotide sequence ID" value="XM_028659783.1"/>
</dbReference>
<proteinExistence type="predicted"/>
<protein>
    <submittedName>
        <fullName evidence="1">Uncharacterized protein</fullName>
    </submittedName>
</protein>
<dbReference type="AlphaFoldDB" id="A0A913YKF0"/>
<dbReference type="GeneID" id="114575265"/>
<dbReference type="EnsemblMetazoa" id="XM_028659783.1">
    <property type="protein sequence ID" value="XP_028515584.1"/>
    <property type="gene ID" value="LOC114575265"/>
</dbReference>
<dbReference type="Proteomes" id="UP000887567">
    <property type="component" value="Unplaced"/>
</dbReference>
<accession>A0A913YKF0</accession>
<evidence type="ECO:0000313" key="1">
    <source>
        <dbReference type="EnsemblMetazoa" id="XP_028515584.1"/>
    </source>
</evidence>
<organism evidence="1 2">
    <name type="scientific">Exaiptasia diaphana</name>
    <name type="common">Tropical sea anemone</name>
    <name type="synonym">Aiptasia pulchella</name>
    <dbReference type="NCBI Taxonomy" id="2652724"/>
    <lineage>
        <taxon>Eukaryota</taxon>
        <taxon>Metazoa</taxon>
        <taxon>Cnidaria</taxon>
        <taxon>Anthozoa</taxon>
        <taxon>Hexacorallia</taxon>
        <taxon>Actiniaria</taxon>
        <taxon>Aiptasiidae</taxon>
        <taxon>Exaiptasia</taxon>
    </lineage>
</organism>
<keyword evidence="2" id="KW-1185">Reference proteome</keyword>
<sequence>MGIVWAPCVYIYTLGSQAHEHVAIQYGVAVRIIKTENTQKWARKRSHLLTKRVLTAFNLFIEVKRILYKQTKTARNMFLFHLMGKYRELQATMCKYILNGNKIQMGVNGMYEPSCKKSMCSMVIWV</sequence>